<evidence type="ECO:0000313" key="4">
    <source>
        <dbReference type="EMBL" id="OZC06308.1"/>
    </source>
</evidence>
<feature type="transmembrane region" description="Helical" evidence="3">
    <location>
        <begin position="20"/>
        <end position="40"/>
    </location>
</feature>
<feature type="compositionally biased region" description="Basic and acidic residues" evidence="2">
    <location>
        <begin position="76"/>
        <end position="92"/>
    </location>
</feature>
<feature type="compositionally biased region" description="Basic residues" evidence="2">
    <location>
        <begin position="66"/>
        <end position="75"/>
    </location>
</feature>
<evidence type="ECO:0000256" key="3">
    <source>
        <dbReference type="SAM" id="Phobius"/>
    </source>
</evidence>
<organism evidence="4 5">
    <name type="scientific">Onchocerca flexuosa</name>
    <dbReference type="NCBI Taxonomy" id="387005"/>
    <lineage>
        <taxon>Eukaryota</taxon>
        <taxon>Metazoa</taxon>
        <taxon>Ecdysozoa</taxon>
        <taxon>Nematoda</taxon>
        <taxon>Chromadorea</taxon>
        <taxon>Rhabditida</taxon>
        <taxon>Spirurina</taxon>
        <taxon>Spiruromorpha</taxon>
        <taxon>Filarioidea</taxon>
        <taxon>Onchocercidae</taxon>
        <taxon>Onchocerca</taxon>
    </lineage>
</organism>
<accession>A0A238BP16</accession>
<keyword evidence="3" id="KW-1133">Transmembrane helix</keyword>
<feature type="region of interest" description="Disordered" evidence="2">
    <location>
        <begin position="114"/>
        <end position="137"/>
    </location>
</feature>
<feature type="coiled-coil region" evidence="1">
    <location>
        <begin position="605"/>
        <end position="709"/>
    </location>
</feature>
<keyword evidence="1" id="KW-0175">Coiled coil</keyword>
<evidence type="ECO:0000256" key="2">
    <source>
        <dbReference type="SAM" id="MobiDB-lite"/>
    </source>
</evidence>
<dbReference type="SUPFAM" id="SSF57997">
    <property type="entry name" value="Tropomyosin"/>
    <property type="match status" value="1"/>
</dbReference>
<feature type="coiled-coil region" evidence="1">
    <location>
        <begin position="210"/>
        <end position="295"/>
    </location>
</feature>
<name>A0A238BP16_9BILA</name>
<feature type="coiled-coil region" evidence="1">
    <location>
        <begin position="322"/>
        <end position="483"/>
    </location>
</feature>
<reference evidence="4 5" key="1">
    <citation type="submission" date="2015-12" db="EMBL/GenBank/DDBJ databases">
        <title>Draft genome of the nematode, Onchocerca flexuosa.</title>
        <authorList>
            <person name="Mitreva M."/>
        </authorList>
    </citation>
    <scope>NUCLEOTIDE SEQUENCE [LARGE SCALE GENOMIC DNA]</scope>
    <source>
        <strain evidence="4">Red Deer</strain>
    </source>
</reference>
<sequence>MVDTKNLHVTILGMDTTSLGFVAVIAVLILIISIIVFKLYPKETDFEKAYGENALRLFAEDRGAKTKSAKSKNKGKNGEKKKDFGTEEKQNQGEKSANDGLFCIPLSTNSHSGIEEWNGTTGGEIHAKPNRKKSKGKQMVAGLMAESKQYIELTKDEKVARSLEELSGQWDVPEKKTLNEEKRKYKLFEQTVCAQLSSNAQEKSYLQRKYDQLQGEFGALREEMKKAQSVIHSTPPPIDPKPYQQQIDRLKAELTSSKNRCSQQELELNQRMQAIQQMRNKLQKAERDTLEMKLKNTMKVAEELSAVTSEIRDEMLQHRGNAETAVQEREKHCEQIQILNAQLMDSNRERMRYMNDCATYSKKLAEMETANAELNNQLKALQNTRTTNDESYNELTKEVEKYRKQLVDIMEAHDKDTAKLRNELEYIQAEKEKYVKQISVDISREAAEVAQCRKELNEFKNEYNKKLNRIASLEEEVAKYKKIGMESETIVSSCDMDMHEKIINHKVLSASKGDAVVCNDNDKLVNELKKQNQELREANYKVVEISQQQEAIFKKHLEEVKENHEKALQQHYFDVFKTLCAIAPSNIKLPNLPGISDMDQFYKWLKDVENVVQESENVKQFNENENDDNKDKMNLAKVAELEANNRRYRAALVNLASHIDAIEQETISKEKVYFSEISRLRQEINEQLKKQLENERKRKLELISQASKLCEVINRPQKRGNEVADPCVRANYG</sequence>
<dbReference type="EMBL" id="KZ270143">
    <property type="protein sequence ID" value="OZC06308.1"/>
    <property type="molecule type" value="Genomic_DNA"/>
</dbReference>
<feature type="coiled-coil region" evidence="1">
    <location>
        <begin position="518"/>
        <end position="548"/>
    </location>
</feature>
<dbReference type="OrthoDB" id="5839011at2759"/>
<keyword evidence="3" id="KW-0472">Membrane</keyword>
<proteinExistence type="predicted"/>
<evidence type="ECO:0000313" key="5">
    <source>
        <dbReference type="Proteomes" id="UP000242913"/>
    </source>
</evidence>
<feature type="region of interest" description="Disordered" evidence="2">
    <location>
        <begin position="66"/>
        <end position="101"/>
    </location>
</feature>
<protein>
    <submittedName>
        <fullName evidence="4">Uncharacterized protein</fullName>
    </submittedName>
</protein>
<keyword evidence="5" id="KW-1185">Reference proteome</keyword>
<dbReference type="Proteomes" id="UP000242913">
    <property type="component" value="Unassembled WGS sequence"/>
</dbReference>
<evidence type="ECO:0000256" key="1">
    <source>
        <dbReference type="SAM" id="Coils"/>
    </source>
</evidence>
<keyword evidence="3" id="KW-0812">Transmembrane</keyword>
<gene>
    <name evidence="4" type="ORF">X798_06702</name>
</gene>
<dbReference type="AlphaFoldDB" id="A0A238BP16"/>